<dbReference type="AlphaFoldDB" id="A0A6J2KM95"/>
<dbReference type="SUPFAM" id="SSF88723">
    <property type="entry name" value="PIN domain-like"/>
    <property type="match status" value="1"/>
</dbReference>
<protein>
    <submittedName>
        <fullName evidence="5">Protein asteroid</fullName>
    </submittedName>
</protein>
<evidence type="ECO:0000313" key="4">
    <source>
        <dbReference type="Proteomes" id="UP000504629"/>
    </source>
</evidence>
<feature type="domain" description="Asteroid" evidence="3">
    <location>
        <begin position="129"/>
        <end position="191"/>
    </location>
</feature>
<organism evidence="4 5">
    <name type="scientific">Bombyx mandarina</name>
    <name type="common">Wild silk moth</name>
    <name type="synonym">Wild silkworm</name>
    <dbReference type="NCBI Taxonomy" id="7092"/>
    <lineage>
        <taxon>Eukaryota</taxon>
        <taxon>Metazoa</taxon>
        <taxon>Ecdysozoa</taxon>
        <taxon>Arthropoda</taxon>
        <taxon>Hexapoda</taxon>
        <taxon>Insecta</taxon>
        <taxon>Pterygota</taxon>
        <taxon>Neoptera</taxon>
        <taxon>Endopterygota</taxon>
        <taxon>Lepidoptera</taxon>
        <taxon>Glossata</taxon>
        <taxon>Ditrysia</taxon>
        <taxon>Bombycoidea</taxon>
        <taxon>Bombycidae</taxon>
        <taxon>Bombycinae</taxon>
        <taxon>Bombyx</taxon>
    </lineage>
</organism>
<dbReference type="GeneID" id="114251875"/>
<proteinExistence type="inferred from homology"/>
<accession>A0A6J2KM95</accession>
<evidence type="ECO:0000256" key="2">
    <source>
        <dbReference type="SAM" id="MobiDB-lite"/>
    </source>
</evidence>
<reference evidence="5" key="1">
    <citation type="submission" date="2025-08" db="UniProtKB">
        <authorList>
            <consortium name="RefSeq"/>
        </authorList>
    </citation>
    <scope>IDENTIFICATION</scope>
    <source>
        <tissue evidence="5">Silk gland</tissue>
    </source>
</reference>
<sequence>MGVRGLTTYINKNEDIFLKDFVLYDSCVVIDGHSLCAQLYQRLNSFSAFGGDYDKFFQYVRTFFKHFRKCNITSYVLFDGSYETRKLKTAYHRLRSKIYGASCLDPVTQGCMQIFPLLIRNVFKEALIDIGVAYTVCEFEADDEIAAMARHLNCPVLSYDSDFYIYNVLYIPFNTVDFKPRCVIIDGVKKHVLNCKIYRFEQLTNSFEGIKQEILPLLATLLGNDFVQKRVFGKFFSEFKLPKAKKKQNDQQRCIEGLFKWLQNESIDTAISKIIGRLKKNRKEKVFHIIKKSIEGYNRKNCRSLKYFNIPENTEEIVSVLPENFNELLGKDCNDNDDSVIPNNQIDENETIESPQYDSDTNEQLSEEENSSDQEDDTNELGIPDWFAEGIRNNTIPHSSINLYTHHLHFGSPQAEDYNDEDAFLCALPILRYSFDILTDYEQEYVTYVSRDKSLNYHRLIINREYSIPRPLEVPYSNLTDEQLRLYFQNFFKIKMPMLDFNLIDLLPKSFQLYMLSILWWVNTCEVPIGLVHSLFVCYIMLEMIDESIGTIRGQKYYNEKYQKTIEEYKNRMIVLQSLTEGELFLNKNKIQHEDCFIAAKMLLQYFEIDAKIKKRPKSNYHVNKIHKYAKFQCCLQQINDLNTLCKKPYQNTKYGKSYNGTFVYNFAVKMDTQNDPKVFVNQYLKDSTTILMFYNSLCTVYDELVLALGLRHFKWERSKSRRKRKEMLDDELNFIVKGFESEVVI</sequence>
<keyword evidence="4" id="KW-1185">Reference proteome</keyword>
<comment type="similarity">
    <text evidence="1">Belongs to the asteroid family.</text>
</comment>
<dbReference type="Gene3D" id="3.40.50.1010">
    <property type="entry name" value="5'-nuclease"/>
    <property type="match status" value="1"/>
</dbReference>
<evidence type="ECO:0000313" key="5">
    <source>
        <dbReference type="RefSeq" id="XP_028042082.1"/>
    </source>
</evidence>
<evidence type="ECO:0000259" key="3">
    <source>
        <dbReference type="Pfam" id="PF12813"/>
    </source>
</evidence>
<dbReference type="PANTHER" id="PTHR15665:SF1">
    <property type="entry name" value="PROTEIN ASTEROID HOMOLOG 1"/>
    <property type="match status" value="1"/>
</dbReference>
<gene>
    <name evidence="5" type="primary">LOC114251875</name>
</gene>
<name>A0A6J2KM95_BOMMA</name>
<feature type="compositionally biased region" description="Polar residues" evidence="2">
    <location>
        <begin position="341"/>
        <end position="359"/>
    </location>
</feature>
<evidence type="ECO:0000256" key="1">
    <source>
        <dbReference type="ARBA" id="ARBA00007398"/>
    </source>
</evidence>
<dbReference type="InterPro" id="IPR039436">
    <property type="entry name" value="Asteroid_dom"/>
</dbReference>
<feature type="region of interest" description="Disordered" evidence="2">
    <location>
        <begin position="334"/>
        <end position="380"/>
    </location>
</feature>
<dbReference type="Proteomes" id="UP000504629">
    <property type="component" value="Unplaced"/>
</dbReference>
<dbReference type="Pfam" id="PF12813">
    <property type="entry name" value="XPG_I_2"/>
    <property type="match status" value="1"/>
</dbReference>
<dbReference type="KEGG" id="bman:114251875"/>
<dbReference type="PANTHER" id="PTHR15665">
    <property type="entry name" value="ASTEROID PROTEIN"/>
    <property type="match status" value="1"/>
</dbReference>
<feature type="compositionally biased region" description="Acidic residues" evidence="2">
    <location>
        <begin position="365"/>
        <end position="379"/>
    </location>
</feature>
<dbReference type="InterPro" id="IPR029060">
    <property type="entry name" value="PIN-like_dom_sf"/>
</dbReference>
<dbReference type="CTD" id="33282"/>
<dbReference type="InterPro" id="IPR026832">
    <property type="entry name" value="Asteroid"/>
</dbReference>
<dbReference type="OrthoDB" id="25987at2759"/>
<dbReference type="RefSeq" id="XP_028042082.1">
    <property type="nucleotide sequence ID" value="XM_028186281.1"/>
</dbReference>